<keyword evidence="7" id="KW-1185">Reference proteome</keyword>
<evidence type="ECO:0000313" key="6">
    <source>
        <dbReference type="EMBL" id="CAI5716964.1"/>
    </source>
</evidence>
<dbReference type="Gene3D" id="3.30.110.20">
    <property type="entry name" value="Alba-like domain"/>
    <property type="match status" value="1"/>
</dbReference>
<feature type="compositionally biased region" description="Basic residues" evidence="4">
    <location>
        <begin position="270"/>
        <end position="279"/>
    </location>
</feature>
<dbReference type="Pfam" id="PF01918">
    <property type="entry name" value="Alba"/>
    <property type="match status" value="1"/>
</dbReference>
<dbReference type="Proteomes" id="UP001162031">
    <property type="component" value="Unassembled WGS sequence"/>
</dbReference>
<feature type="region of interest" description="Disordered" evidence="4">
    <location>
        <begin position="123"/>
        <end position="359"/>
    </location>
</feature>
<comment type="similarity">
    <text evidence="2">Belongs to the histone-like Alba family.</text>
</comment>
<evidence type="ECO:0000256" key="4">
    <source>
        <dbReference type="SAM" id="MobiDB-lite"/>
    </source>
</evidence>
<proteinExistence type="inferred from homology"/>
<dbReference type="AlphaFoldDB" id="A0AAV0TCK8"/>
<dbReference type="GO" id="GO:0003723">
    <property type="term" value="F:RNA binding"/>
    <property type="evidence" value="ECO:0007669"/>
    <property type="project" value="TreeGrafter"/>
</dbReference>
<dbReference type="GO" id="GO:0005634">
    <property type="term" value="C:nucleus"/>
    <property type="evidence" value="ECO:0007669"/>
    <property type="project" value="UniProtKB-SubCell"/>
</dbReference>
<protein>
    <recommendedName>
        <fullName evidence="5">DNA/RNA-binding protein Alba-like domain-containing protein</fullName>
    </recommendedName>
</protein>
<dbReference type="InterPro" id="IPR051958">
    <property type="entry name" value="Alba-like_NAB"/>
</dbReference>
<evidence type="ECO:0000256" key="1">
    <source>
        <dbReference type="ARBA" id="ARBA00004123"/>
    </source>
</evidence>
<evidence type="ECO:0000256" key="2">
    <source>
        <dbReference type="ARBA" id="ARBA00008018"/>
    </source>
</evidence>
<evidence type="ECO:0000313" key="7">
    <source>
        <dbReference type="Proteomes" id="UP001162031"/>
    </source>
</evidence>
<reference evidence="6" key="1">
    <citation type="submission" date="2022-12" db="EMBL/GenBank/DDBJ databases">
        <authorList>
            <person name="Webb A."/>
        </authorList>
    </citation>
    <scope>NUCLEOTIDE SEQUENCE</scope>
    <source>
        <strain evidence="6">Hp1</strain>
    </source>
</reference>
<evidence type="ECO:0000259" key="5">
    <source>
        <dbReference type="Pfam" id="PF01918"/>
    </source>
</evidence>
<feature type="compositionally biased region" description="Gly residues" evidence="4">
    <location>
        <begin position="161"/>
        <end position="179"/>
    </location>
</feature>
<dbReference type="SUPFAM" id="SSF82704">
    <property type="entry name" value="AlbA-like"/>
    <property type="match status" value="1"/>
</dbReference>
<comment type="caution">
    <text evidence="6">The sequence shown here is derived from an EMBL/GenBank/DDBJ whole genome shotgun (WGS) entry which is preliminary data.</text>
</comment>
<dbReference type="PANTHER" id="PTHR13516:SF4">
    <property type="entry name" value="FI09323P"/>
    <property type="match status" value="1"/>
</dbReference>
<gene>
    <name evidence="6" type="ORF">HBR001_LOCUS1731</name>
</gene>
<accession>A0AAV0TCK8</accession>
<feature type="domain" description="DNA/RNA-binding protein Alba-like" evidence="5">
    <location>
        <begin position="22"/>
        <end position="85"/>
    </location>
</feature>
<dbReference type="InterPro" id="IPR036882">
    <property type="entry name" value="Alba-like_dom_sf"/>
</dbReference>
<organism evidence="6 7">
    <name type="scientific">Hyaloperonospora brassicae</name>
    <name type="common">Brassica downy mildew</name>
    <name type="synonym">Peronospora brassicae</name>
    <dbReference type="NCBI Taxonomy" id="162125"/>
    <lineage>
        <taxon>Eukaryota</taxon>
        <taxon>Sar</taxon>
        <taxon>Stramenopiles</taxon>
        <taxon>Oomycota</taxon>
        <taxon>Peronosporomycetes</taxon>
        <taxon>Peronosporales</taxon>
        <taxon>Peronosporaceae</taxon>
        <taxon>Hyaloperonospora</taxon>
    </lineage>
</organism>
<dbReference type="InterPro" id="IPR002775">
    <property type="entry name" value="DNA/RNA-bd_Alba-like"/>
</dbReference>
<feature type="compositionally biased region" description="Basic residues" evidence="4">
    <location>
        <begin position="305"/>
        <end position="326"/>
    </location>
</feature>
<name>A0AAV0TCK8_HYABA</name>
<feature type="compositionally biased region" description="Basic residues" evidence="4">
    <location>
        <begin position="150"/>
        <end position="160"/>
    </location>
</feature>
<keyword evidence="3" id="KW-0539">Nucleus</keyword>
<feature type="compositionally biased region" description="Low complexity" evidence="4">
    <location>
        <begin position="252"/>
        <end position="269"/>
    </location>
</feature>
<sequence>MDKYQRVEKPRRDDHTTQVEPNEIRITQQGKVRSYISYGHGLFTEKNERCIVLKAMGNAISKAVTVAEILKHRVASLHMVTRISSIETVDVYDPLEEGLDRIETKRKIPSISIHLSLDALDRDEPGYQSPIPADQVSTGSPSYSNSREYRKARGQSRRSGRSGGRGNGRGRGGGGGGDVGDGEANATVVEIAETQEKVEQETGGDDAVAESTPTIRGKRGKGRGWDRSGSNGGRGRKSGDQSPTNGGDGHAESSSAVENEAVASTPTGRKPGRGRKGKKTSSSGDQEKQNGDGEGDDETGETVHANHRGGRGRHSGRGRNRGRGRGRGLSESTRCDDGNGGSLDTADVNTAPDNPPASE</sequence>
<feature type="compositionally biased region" description="Polar residues" evidence="4">
    <location>
        <begin position="135"/>
        <end position="146"/>
    </location>
</feature>
<dbReference type="PANTHER" id="PTHR13516">
    <property type="entry name" value="RIBONUCLEASE P SUBUNIT P25"/>
    <property type="match status" value="1"/>
</dbReference>
<evidence type="ECO:0000256" key="3">
    <source>
        <dbReference type="ARBA" id="ARBA00023242"/>
    </source>
</evidence>
<comment type="subcellular location">
    <subcellularLocation>
        <location evidence="1">Nucleus</location>
    </subcellularLocation>
</comment>
<dbReference type="EMBL" id="CANTFL010000173">
    <property type="protein sequence ID" value="CAI5716964.1"/>
    <property type="molecule type" value="Genomic_DNA"/>
</dbReference>